<evidence type="ECO:0000313" key="2">
    <source>
        <dbReference type="EMBL" id="MEJ1089101.1"/>
    </source>
</evidence>
<feature type="transmembrane region" description="Helical" evidence="1">
    <location>
        <begin position="40"/>
        <end position="60"/>
    </location>
</feature>
<dbReference type="RefSeq" id="WP_337332761.1">
    <property type="nucleotide sequence ID" value="NZ_JBBDGM010000010.1"/>
</dbReference>
<feature type="transmembrane region" description="Helical" evidence="1">
    <location>
        <begin position="67"/>
        <end position="88"/>
    </location>
</feature>
<keyword evidence="1" id="KW-1133">Transmembrane helix</keyword>
<organism evidence="2 3">
    <name type="scientific">Microbacterium bandirmense</name>
    <dbReference type="NCBI Taxonomy" id="3122050"/>
    <lineage>
        <taxon>Bacteria</taxon>
        <taxon>Bacillati</taxon>
        <taxon>Actinomycetota</taxon>
        <taxon>Actinomycetes</taxon>
        <taxon>Micrococcales</taxon>
        <taxon>Microbacteriaceae</taxon>
        <taxon>Microbacterium</taxon>
    </lineage>
</organism>
<evidence type="ECO:0000256" key="1">
    <source>
        <dbReference type="SAM" id="Phobius"/>
    </source>
</evidence>
<accession>A0ABU8LDQ3</accession>
<dbReference type="EMBL" id="JBBDGM010000010">
    <property type="protein sequence ID" value="MEJ1089101.1"/>
    <property type="molecule type" value="Genomic_DNA"/>
</dbReference>
<keyword evidence="3" id="KW-1185">Reference proteome</keyword>
<keyword evidence="1" id="KW-0472">Membrane</keyword>
<feature type="transmembrane region" description="Helical" evidence="1">
    <location>
        <begin position="12"/>
        <end position="34"/>
    </location>
</feature>
<reference evidence="2 3" key="1">
    <citation type="submission" date="2024-02" db="EMBL/GenBank/DDBJ databases">
        <authorList>
            <person name="Saticioglu I.B."/>
        </authorList>
    </citation>
    <scope>NUCLEOTIDE SEQUENCE [LARGE SCALE GENOMIC DNA]</scope>
    <source>
        <strain evidence="2 3">Mu-80</strain>
    </source>
</reference>
<dbReference type="Proteomes" id="UP001371224">
    <property type="component" value="Unassembled WGS sequence"/>
</dbReference>
<evidence type="ECO:0000313" key="3">
    <source>
        <dbReference type="Proteomes" id="UP001371224"/>
    </source>
</evidence>
<evidence type="ECO:0008006" key="4">
    <source>
        <dbReference type="Google" id="ProtNLM"/>
    </source>
</evidence>
<keyword evidence="1" id="KW-0812">Transmembrane</keyword>
<gene>
    <name evidence="2" type="ORF">WDU99_12330</name>
</gene>
<name>A0ABU8LDQ3_9MICO</name>
<proteinExistence type="predicted"/>
<feature type="transmembrane region" description="Helical" evidence="1">
    <location>
        <begin position="100"/>
        <end position="124"/>
    </location>
</feature>
<sequence>MNTNTASPTRRPLPWLLIIGMSSLALLWPITALWNIGHGLPRALSILGITFVVWVGVVGFARVPRPVLTLTVTGVLHGLIALVLAGLVSRGGPLGDVATLWVLIPELLMSAAAGALSGVIALGVQRALGARGAS</sequence>
<comment type="caution">
    <text evidence="2">The sequence shown here is derived from an EMBL/GenBank/DDBJ whole genome shotgun (WGS) entry which is preliminary data.</text>
</comment>
<protein>
    <recommendedName>
        <fullName evidence="4">DUF4175 domain-containing protein</fullName>
    </recommendedName>
</protein>